<keyword evidence="3" id="KW-0813">Transport</keyword>
<evidence type="ECO:0000256" key="10">
    <source>
        <dbReference type="RuleBase" id="RU003801"/>
    </source>
</evidence>
<accession>A0A8X6PZI4</accession>
<dbReference type="AlphaFoldDB" id="A0A8X6PZI4"/>
<dbReference type="PANTHER" id="PTHR22589">
    <property type="entry name" value="CARNITINE O-ACYLTRANSFERASE"/>
    <property type="match status" value="1"/>
</dbReference>
<sequence>MTTMFNGVKSIRFAKRKILLHKNGKLIIILGSDGGTHRFCSSIRGKEKQFLQRSVVPTNHFQDSLPRLPVPELDKTFERYITALKPFITADKLDKTQQIIEKFKCEEGKELQQELRTSNARNKHTSYITGPWFDMYLKSRVPLVLNFNPFLAFKDDPQPKYNTQLLRSTNMIISSLRFFKSLKANILEPEVFHLNPEKSDTTFFRKTMRLMPRQFAWYGAYLFKAFPLDMSQFDNLFNSTRIPRIGKDELQVFPEARHIVILRNGHFYVFDVLDEDGNIIPSSHIYDHINYILSDTQTPPSHPISVLTTENRDSWAKARMQLEKLGNAEQLRLIDSAIFALALDDETLGNNLVKSAHHMLHGPIHNRWFDKSFTLIITKDAKAALNFEHAWGDGVAVLRYFNEVFTDSTKNHFVGPKTVPANVDASHRVKKLDFILDDAMKSTIREAQEHLKQSTESLRLDVLQHYNLHREWIKGFKLSPDSVAQLGFQMAFYKIYGKFVATYESCSTSAFKHGRTETVRPLTLATKQCVEEFHKSNRISNSEMKNLLKECTKVHNQLTKEAAMGQGFDRHLFALKCIAEEKGMKVPTLYQDPVYSEANHFVLSTSTLFGPAFSGGGFAPVVQDGLGIGYGFLDNSTGCLVSSYAPHRDGAAFVEALHSSYDDIYNVLSKV</sequence>
<evidence type="ECO:0000256" key="1">
    <source>
        <dbReference type="ARBA" id="ARBA00005005"/>
    </source>
</evidence>
<proteinExistence type="inferred from homology"/>
<dbReference type="EMBL" id="BMAW01026593">
    <property type="protein sequence ID" value="GFT97980.1"/>
    <property type="molecule type" value="Genomic_DNA"/>
</dbReference>
<dbReference type="InterPro" id="IPR042572">
    <property type="entry name" value="Carn_acyl_trans_N"/>
</dbReference>
<evidence type="ECO:0000256" key="2">
    <source>
        <dbReference type="ARBA" id="ARBA00005232"/>
    </source>
</evidence>
<dbReference type="Gene3D" id="3.30.559.10">
    <property type="entry name" value="Chloramphenicol acetyltransferase-like domain"/>
    <property type="match status" value="1"/>
</dbReference>
<dbReference type="GO" id="GO:0006635">
    <property type="term" value="P:fatty acid beta-oxidation"/>
    <property type="evidence" value="ECO:0007669"/>
    <property type="project" value="TreeGrafter"/>
</dbReference>
<feature type="active site" description="Proton acceptor" evidence="9">
    <location>
        <position position="389"/>
    </location>
</feature>
<evidence type="ECO:0000256" key="9">
    <source>
        <dbReference type="PIRSR" id="PIRSR600542-1"/>
    </source>
</evidence>
<dbReference type="Proteomes" id="UP000887013">
    <property type="component" value="Unassembled WGS sequence"/>
</dbReference>
<comment type="catalytic activity">
    <reaction evidence="8">
        <text>4,8-dimethylnonanoyl-CoA + (R)-carnitine = O-4,8-dimethylnonanoyl-(R)-carnitine + CoA</text>
        <dbReference type="Rhea" id="RHEA:44860"/>
        <dbReference type="ChEBI" id="CHEBI:16347"/>
        <dbReference type="ChEBI" id="CHEBI:57287"/>
        <dbReference type="ChEBI" id="CHEBI:77061"/>
        <dbReference type="ChEBI" id="CHEBI:84654"/>
    </reaction>
</comment>
<dbReference type="GO" id="GO:0004095">
    <property type="term" value="F:carnitine O-palmitoyltransferase activity"/>
    <property type="evidence" value="ECO:0007669"/>
    <property type="project" value="TreeGrafter"/>
</dbReference>
<protein>
    <submittedName>
        <fullName evidence="12">Carnitine O-palmitoyltransferase 2, mitochondrial</fullName>
    </submittedName>
</protein>
<comment type="similarity">
    <text evidence="2 10">Belongs to the carnitine/choline acetyltransferase family.</text>
</comment>
<dbReference type="FunFam" id="1.10.275.20:FF:000001">
    <property type="entry name" value="carnitine O-palmitoyltransferase 2, mitochondrial"/>
    <property type="match status" value="1"/>
</dbReference>
<gene>
    <name evidence="12" type="primary">CPT2</name>
    <name evidence="12" type="ORF">NPIL_21311</name>
</gene>
<dbReference type="GO" id="GO:0005739">
    <property type="term" value="C:mitochondrion"/>
    <property type="evidence" value="ECO:0007669"/>
    <property type="project" value="TreeGrafter"/>
</dbReference>
<keyword evidence="7 10" id="KW-0012">Acyltransferase</keyword>
<evidence type="ECO:0000256" key="3">
    <source>
        <dbReference type="ARBA" id="ARBA00022448"/>
    </source>
</evidence>
<dbReference type="SUPFAM" id="SSF52777">
    <property type="entry name" value="CoA-dependent acyltransferases"/>
    <property type="match status" value="2"/>
</dbReference>
<dbReference type="InterPro" id="IPR023213">
    <property type="entry name" value="CAT-like_dom_sf"/>
</dbReference>
<dbReference type="Gene3D" id="1.20.1280.180">
    <property type="match status" value="1"/>
</dbReference>
<keyword evidence="13" id="KW-1185">Reference proteome</keyword>
<dbReference type="InterPro" id="IPR042231">
    <property type="entry name" value="Cho/carn_acyl_trans_2"/>
</dbReference>
<dbReference type="PROSITE" id="PS00440">
    <property type="entry name" value="ACYLTRANSF_C_2"/>
    <property type="match status" value="1"/>
</dbReference>
<name>A0A8X6PZI4_NEPPI</name>
<dbReference type="PANTHER" id="PTHR22589:SF16">
    <property type="entry name" value="CARNITINE O-PALMITOYLTRANSFERASE 2, MITOCHONDRIAL"/>
    <property type="match status" value="1"/>
</dbReference>
<evidence type="ECO:0000256" key="6">
    <source>
        <dbReference type="ARBA" id="ARBA00023098"/>
    </source>
</evidence>
<evidence type="ECO:0000259" key="11">
    <source>
        <dbReference type="Pfam" id="PF00755"/>
    </source>
</evidence>
<organism evidence="12 13">
    <name type="scientific">Nephila pilipes</name>
    <name type="common">Giant wood spider</name>
    <name type="synonym">Nephila maculata</name>
    <dbReference type="NCBI Taxonomy" id="299642"/>
    <lineage>
        <taxon>Eukaryota</taxon>
        <taxon>Metazoa</taxon>
        <taxon>Ecdysozoa</taxon>
        <taxon>Arthropoda</taxon>
        <taxon>Chelicerata</taxon>
        <taxon>Arachnida</taxon>
        <taxon>Araneae</taxon>
        <taxon>Araneomorphae</taxon>
        <taxon>Entelegynae</taxon>
        <taxon>Araneoidea</taxon>
        <taxon>Nephilidae</taxon>
        <taxon>Nephila</taxon>
    </lineage>
</organism>
<dbReference type="InterPro" id="IPR039551">
    <property type="entry name" value="Cho/carn_acyl_trans"/>
</dbReference>
<evidence type="ECO:0000256" key="5">
    <source>
        <dbReference type="ARBA" id="ARBA00022832"/>
    </source>
</evidence>
<feature type="domain" description="Choline/carnitine acyltransferase" evidence="11">
    <location>
        <begin position="68"/>
        <end position="658"/>
    </location>
</feature>
<dbReference type="Gene3D" id="3.30.559.70">
    <property type="entry name" value="Choline/Carnitine o-acyltransferase, domain 2"/>
    <property type="match status" value="1"/>
</dbReference>
<evidence type="ECO:0000313" key="12">
    <source>
        <dbReference type="EMBL" id="GFT97980.1"/>
    </source>
</evidence>
<keyword evidence="5" id="KW-0276">Fatty acid metabolism</keyword>
<comment type="pathway">
    <text evidence="1">Lipid metabolism; fatty acid beta-oxidation.</text>
</comment>
<dbReference type="Pfam" id="PF00755">
    <property type="entry name" value="Carn_acyltransf"/>
    <property type="match status" value="1"/>
</dbReference>
<keyword evidence="6" id="KW-0443">Lipid metabolism</keyword>
<evidence type="ECO:0000256" key="4">
    <source>
        <dbReference type="ARBA" id="ARBA00022679"/>
    </source>
</evidence>
<keyword evidence="4 10" id="KW-0808">Transferase</keyword>
<dbReference type="Gene3D" id="1.10.275.20">
    <property type="entry name" value="Choline/Carnitine o-acyltransferase"/>
    <property type="match status" value="1"/>
</dbReference>
<evidence type="ECO:0000256" key="7">
    <source>
        <dbReference type="ARBA" id="ARBA00023315"/>
    </source>
</evidence>
<evidence type="ECO:0000256" key="8">
    <source>
        <dbReference type="ARBA" id="ARBA00048999"/>
    </source>
</evidence>
<dbReference type="InterPro" id="IPR000542">
    <property type="entry name" value="Carn_acyl_trans"/>
</dbReference>
<dbReference type="OrthoDB" id="240216at2759"/>
<reference evidence="12" key="1">
    <citation type="submission" date="2020-08" db="EMBL/GenBank/DDBJ databases">
        <title>Multicomponent nature underlies the extraordinary mechanical properties of spider dragline silk.</title>
        <authorList>
            <person name="Kono N."/>
            <person name="Nakamura H."/>
            <person name="Mori M."/>
            <person name="Yoshida Y."/>
            <person name="Ohtoshi R."/>
            <person name="Malay A.D."/>
            <person name="Moran D.A.P."/>
            <person name="Tomita M."/>
            <person name="Numata K."/>
            <person name="Arakawa K."/>
        </authorList>
    </citation>
    <scope>NUCLEOTIDE SEQUENCE</scope>
</reference>
<comment type="caution">
    <text evidence="12">The sequence shown here is derived from an EMBL/GenBank/DDBJ whole genome shotgun (WGS) entry which is preliminary data.</text>
</comment>
<evidence type="ECO:0000313" key="13">
    <source>
        <dbReference type="Proteomes" id="UP000887013"/>
    </source>
</evidence>